<keyword evidence="1 2" id="KW-0413">Isomerase</keyword>
<dbReference type="RefSeq" id="WP_151179315.1">
    <property type="nucleotide sequence ID" value="NZ_CP042906.1"/>
</dbReference>
<evidence type="ECO:0000313" key="6">
    <source>
        <dbReference type="Proteomes" id="UP000326202"/>
    </source>
</evidence>
<dbReference type="Gene3D" id="3.20.20.150">
    <property type="entry name" value="Divalent-metal-dependent TIM barrel enzymes"/>
    <property type="match status" value="1"/>
</dbReference>
<evidence type="ECO:0000256" key="1">
    <source>
        <dbReference type="ARBA" id="ARBA00023235"/>
    </source>
</evidence>
<dbReference type="NCBIfam" id="NF043033">
    <property type="entry name" value="OxoTetrIsom"/>
    <property type="match status" value="1"/>
</dbReference>
<feature type="domain" description="Xylose isomerase-like TIM barrel" evidence="4">
    <location>
        <begin position="27"/>
        <end position="260"/>
    </location>
</feature>
<dbReference type="Pfam" id="PF01261">
    <property type="entry name" value="AP_endonuc_2"/>
    <property type="match status" value="1"/>
</dbReference>
<dbReference type="OrthoDB" id="9786584at2"/>
<gene>
    <name evidence="5" type="ORF">FRZ44_45420</name>
</gene>
<dbReference type="PIRSF" id="PIRSF006241">
    <property type="entry name" value="HyI"/>
    <property type="match status" value="1"/>
</dbReference>
<dbReference type="SUPFAM" id="SSF51658">
    <property type="entry name" value="Xylose isomerase-like"/>
    <property type="match status" value="1"/>
</dbReference>
<dbReference type="KEGG" id="htq:FRZ44_45420"/>
<name>A0A5J6MPH3_9PROT</name>
<dbReference type="InterPro" id="IPR036237">
    <property type="entry name" value="Xyl_isomerase-like_sf"/>
</dbReference>
<evidence type="ECO:0000259" key="4">
    <source>
        <dbReference type="Pfam" id="PF01261"/>
    </source>
</evidence>
<dbReference type="EMBL" id="CP042906">
    <property type="protein sequence ID" value="QEX19229.1"/>
    <property type="molecule type" value="Genomic_DNA"/>
</dbReference>
<organism evidence="5 6">
    <name type="scientific">Hypericibacter terrae</name>
    <dbReference type="NCBI Taxonomy" id="2602015"/>
    <lineage>
        <taxon>Bacteria</taxon>
        <taxon>Pseudomonadati</taxon>
        <taxon>Pseudomonadota</taxon>
        <taxon>Alphaproteobacteria</taxon>
        <taxon>Rhodospirillales</taxon>
        <taxon>Dongiaceae</taxon>
        <taxon>Hypericibacter</taxon>
    </lineage>
</organism>
<protein>
    <submittedName>
        <fullName evidence="5">Hydroxypyruvate isomerase</fullName>
    </submittedName>
</protein>
<feature type="active site" description="Proton donor/acceptor" evidence="3">
    <location>
        <position position="149"/>
    </location>
</feature>
<dbReference type="InterPro" id="IPR026040">
    <property type="entry name" value="HyI-like"/>
</dbReference>
<sequence length="274" mass="30133">MATPLSKPKLAANLSMIFPEVEFLDRFAAAAAVGFRAVEYLFPYAYAKTEIRARLDSWGLEQVLFNAPPGDFENGERGVAGLPGREDEFRKSIELALDYAATLRCPRIHVMAGLVPLAGDPRRHREVYVENLSWAAGQARNGSVDLMIEPLNAKDFPGYLIGTPQAARSVIEEVGARNIKLQYDFYHAQMTHGRLLDTFAAEQDLIGHVQIAGVPGRNEPDDSQEINYRAVFAGLETMGYGGWIGCEYRPRGETVAGFAWAAPYGIGPKGKRQG</sequence>
<evidence type="ECO:0000313" key="5">
    <source>
        <dbReference type="EMBL" id="QEX19229.1"/>
    </source>
</evidence>
<reference evidence="5 6" key="1">
    <citation type="submission" date="2019-08" db="EMBL/GenBank/DDBJ databases">
        <title>Hyperibacter terrae gen. nov., sp. nov. and Hyperibacter viscosus sp. nov., two new members in the family Rhodospirillaceae isolated from the rhizosphere of Hypericum perforatum.</title>
        <authorList>
            <person name="Noviana Z."/>
        </authorList>
    </citation>
    <scope>NUCLEOTIDE SEQUENCE [LARGE SCALE GENOMIC DNA]</scope>
    <source>
        <strain evidence="5 6">R5913</strain>
    </source>
</reference>
<comment type="similarity">
    <text evidence="2">Belongs to the hyi family.</text>
</comment>
<dbReference type="InterPro" id="IPR013022">
    <property type="entry name" value="Xyl_isomerase-like_TIM-brl"/>
</dbReference>
<dbReference type="GO" id="GO:0008903">
    <property type="term" value="F:hydroxypyruvate isomerase activity"/>
    <property type="evidence" value="ECO:0007669"/>
    <property type="project" value="TreeGrafter"/>
</dbReference>
<keyword evidence="5" id="KW-0670">Pyruvate</keyword>
<dbReference type="InterPro" id="IPR050417">
    <property type="entry name" value="Sugar_Epim/Isomerase"/>
</dbReference>
<keyword evidence="6" id="KW-1185">Reference proteome</keyword>
<dbReference type="PANTHER" id="PTHR43489:SF13">
    <property type="entry name" value="HYDROXYPYRUVATE ISOMERASE"/>
    <property type="match status" value="1"/>
</dbReference>
<dbReference type="Proteomes" id="UP000326202">
    <property type="component" value="Chromosome"/>
</dbReference>
<dbReference type="PANTHER" id="PTHR43489">
    <property type="entry name" value="ISOMERASE"/>
    <property type="match status" value="1"/>
</dbReference>
<evidence type="ECO:0000256" key="2">
    <source>
        <dbReference type="PIRNR" id="PIRNR006241"/>
    </source>
</evidence>
<dbReference type="InterPro" id="IPR053398">
    <property type="entry name" value="HPT_OtnI_isomerases"/>
</dbReference>
<evidence type="ECO:0000256" key="3">
    <source>
        <dbReference type="PIRSR" id="PIRSR006241-50"/>
    </source>
</evidence>
<dbReference type="AlphaFoldDB" id="A0A5J6MPH3"/>
<dbReference type="GO" id="GO:0046487">
    <property type="term" value="P:glyoxylate metabolic process"/>
    <property type="evidence" value="ECO:0007669"/>
    <property type="project" value="TreeGrafter"/>
</dbReference>
<accession>A0A5J6MPH3</accession>
<proteinExistence type="inferred from homology"/>
<dbReference type="FunFam" id="3.20.20.150:FF:000007">
    <property type="entry name" value="Hydroxypyruvate isomerase"/>
    <property type="match status" value="1"/>
</dbReference>
<feature type="active site" description="Proton donor/acceptor" evidence="3">
    <location>
        <position position="247"/>
    </location>
</feature>